<dbReference type="PIRSF" id="PIRSF017393">
    <property type="entry name" value="MTase_SAV2177"/>
    <property type="match status" value="1"/>
</dbReference>
<proteinExistence type="predicted"/>
<dbReference type="CDD" id="cd02440">
    <property type="entry name" value="AdoMet_MTases"/>
    <property type="match status" value="1"/>
</dbReference>
<dbReference type="Proteomes" id="UP000660745">
    <property type="component" value="Unassembled WGS sequence"/>
</dbReference>
<dbReference type="Pfam" id="PF04672">
    <property type="entry name" value="Methyltransf_19"/>
    <property type="match status" value="1"/>
</dbReference>
<keyword evidence="2" id="KW-1185">Reference proteome</keyword>
<name>A0A918A8A9_9ACTN</name>
<gene>
    <name evidence="1" type="ORF">GCM10012278_49030</name>
</gene>
<dbReference type="InterPro" id="IPR006764">
    <property type="entry name" value="SAM_dep_MeTrfase_SAV2177_type"/>
</dbReference>
<dbReference type="InterPro" id="IPR029063">
    <property type="entry name" value="SAM-dependent_MTases_sf"/>
</dbReference>
<evidence type="ECO:0000313" key="2">
    <source>
        <dbReference type="Proteomes" id="UP000660745"/>
    </source>
</evidence>
<organism evidence="1 2">
    <name type="scientific">Nonomuraea glycinis</name>
    <dbReference type="NCBI Taxonomy" id="2047744"/>
    <lineage>
        <taxon>Bacteria</taxon>
        <taxon>Bacillati</taxon>
        <taxon>Actinomycetota</taxon>
        <taxon>Actinomycetes</taxon>
        <taxon>Streptosporangiales</taxon>
        <taxon>Streptosporangiaceae</taxon>
        <taxon>Nonomuraea</taxon>
    </lineage>
</organism>
<accession>A0A918A8A9</accession>
<comment type="caution">
    <text evidence="1">The sequence shown here is derived from an EMBL/GenBank/DDBJ whole genome shotgun (WGS) entry which is preliminary data.</text>
</comment>
<dbReference type="EMBL" id="BMNK01000008">
    <property type="protein sequence ID" value="GGP10225.1"/>
    <property type="molecule type" value="Genomic_DNA"/>
</dbReference>
<evidence type="ECO:0000313" key="1">
    <source>
        <dbReference type="EMBL" id="GGP10225.1"/>
    </source>
</evidence>
<dbReference type="AlphaFoldDB" id="A0A918A8A9"/>
<evidence type="ECO:0008006" key="3">
    <source>
        <dbReference type="Google" id="ProtNLM"/>
    </source>
</evidence>
<dbReference type="Gene3D" id="3.40.50.150">
    <property type="entry name" value="Vaccinia Virus protein VP39"/>
    <property type="match status" value="1"/>
</dbReference>
<protein>
    <recommendedName>
        <fullName evidence="3">SAM-dependent methyltransferase</fullName>
    </recommendedName>
</protein>
<sequence length="302" mass="32767">MKIQSYGYLSVLSPARKITSEIHDERGGRMGGFDDVPAGIDARVPSVARMYDYYLGGKDNFASDREAAEKMIEIGRQMGNDTREIARANRRFLGKAVTLLAKAGIRQFIDIGAGLPTQDNVHQVARRHVPDARVVYVDNDPIVLIHARALLAGDADVIAVQGDARRPEAILDDPKVIGHLDLTQPFAVLMVAVLHFIVDDAEAARITATVRDRLVPGGHLVLSHLYEGNAADDVTQASQLIYRKTAPGGLARRGLDQISAFFDGMDLIPPGITPVADWDAETPPETVDLVRPGILAGVARVR</sequence>
<reference evidence="1" key="1">
    <citation type="journal article" date="2014" name="Int. J. Syst. Evol. Microbiol.">
        <title>Complete genome sequence of Corynebacterium casei LMG S-19264T (=DSM 44701T), isolated from a smear-ripened cheese.</title>
        <authorList>
            <consortium name="US DOE Joint Genome Institute (JGI-PGF)"/>
            <person name="Walter F."/>
            <person name="Albersmeier A."/>
            <person name="Kalinowski J."/>
            <person name="Ruckert C."/>
        </authorList>
    </citation>
    <scope>NUCLEOTIDE SEQUENCE</scope>
    <source>
        <strain evidence="1">CGMCC 4.7430</strain>
    </source>
</reference>
<dbReference type="SUPFAM" id="SSF53335">
    <property type="entry name" value="S-adenosyl-L-methionine-dependent methyltransferases"/>
    <property type="match status" value="1"/>
</dbReference>
<reference evidence="1" key="2">
    <citation type="submission" date="2020-09" db="EMBL/GenBank/DDBJ databases">
        <authorList>
            <person name="Sun Q."/>
            <person name="Zhou Y."/>
        </authorList>
    </citation>
    <scope>NUCLEOTIDE SEQUENCE</scope>
    <source>
        <strain evidence="1">CGMCC 4.7430</strain>
    </source>
</reference>